<feature type="binding site" description="in other chain" evidence="7">
    <location>
        <position position="262"/>
    </location>
    <ligand>
        <name>IMP</name>
        <dbReference type="ChEBI" id="CHEBI:58053"/>
        <note>ligand shared between dimeric partners</note>
    </ligand>
</feature>
<comment type="cofactor">
    <cofactor evidence="7">
        <name>Mg(2+)</name>
        <dbReference type="ChEBI" id="CHEBI:18420"/>
    </cofactor>
    <text evidence="7">Binds 1 Mg(2+) ion per subunit.</text>
</comment>
<dbReference type="GO" id="GO:0044208">
    <property type="term" value="P:'de novo' AMP biosynthetic process"/>
    <property type="evidence" value="ECO:0007669"/>
    <property type="project" value="UniProtKB-UniRule"/>
</dbReference>
<comment type="catalytic activity">
    <reaction evidence="7">
        <text>IMP + L-aspartate + GTP = N(6)-(1,2-dicarboxyethyl)-AMP + GDP + phosphate + 2 H(+)</text>
        <dbReference type="Rhea" id="RHEA:15753"/>
        <dbReference type="ChEBI" id="CHEBI:15378"/>
        <dbReference type="ChEBI" id="CHEBI:29991"/>
        <dbReference type="ChEBI" id="CHEBI:37565"/>
        <dbReference type="ChEBI" id="CHEBI:43474"/>
        <dbReference type="ChEBI" id="CHEBI:57567"/>
        <dbReference type="ChEBI" id="CHEBI:58053"/>
        <dbReference type="ChEBI" id="CHEBI:58189"/>
        <dbReference type="EC" id="6.3.4.4"/>
    </reaction>
</comment>
<dbReference type="InterPro" id="IPR042110">
    <property type="entry name" value="Adenylosuccinate_synth_dom2"/>
</dbReference>
<dbReference type="Pfam" id="PF00709">
    <property type="entry name" value="Adenylsucc_synt"/>
    <property type="match status" value="2"/>
</dbReference>
<evidence type="ECO:0000256" key="2">
    <source>
        <dbReference type="ARBA" id="ARBA00022723"/>
    </source>
</evidence>
<dbReference type="GO" id="GO:0046040">
    <property type="term" value="P:IMP metabolic process"/>
    <property type="evidence" value="ECO:0007669"/>
    <property type="project" value="TreeGrafter"/>
</dbReference>
<organism evidence="8 9">
    <name type="scientific">Mesorhizobium ciceri biovar biserrulae (strain HAMBI 2942 / LMG 23838 / WSM1271)</name>
    <dbReference type="NCBI Taxonomy" id="765698"/>
    <lineage>
        <taxon>Bacteria</taxon>
        <taxon>Pseudomonadati</taxon>
        <taxon>Pseudomonadota</taxon>
        <taxon>Alphaproteobacteria</taxon>
        <taxon>Hyphomicrobiales</taxon>
        <taxon>Phyllobacteriaceae</taxon>
        <taxon>Mesorhizobium</taxon>
    </lineage>
</organism>
<dbReference type="PANTHER" id="PTHR11846:SF0">
    <property type="entry name" value="ADENYLOSUCCINATE SYNTHETASE"/>
    <property type="match status" value="1"/>
</dbReference>
<comment type="similarity">
    <text evidence="7">Belongs to the adenylosuccinate synthetase family.</text>
</comment>
<feature type="binding site" evidence="7">
    <location>
        <position position="107"/>
    </location>
    <ligand>
        <name>Mg(2+)</name>
        <dbReference type="ChEBI" id="CHEBI:18420"/>
    </ligand>
</feature>
<comment type="function">
    <text evidence="7">Plays an important role in the de novo pathway of purine nucleotide biosynthesis. Catalyzes the first committed step in the biosynthesis of AMP from IMP.</text>
</comment>
<dbReference type="eggNOG" id="COG0104">
    <property type="taxonomic scope" value="Bacteria"/>
</dbReference>
<feature type="binding site" description="in other chain" evidence="7">
    <location>
        <position position="186"/>
    </location>
    <ligand>
        <name>IMP</name>
        <dbReference type="ChEBI" id="CHEBI:58053"/>
        <note>ligand shared between dimeric partners</note>
    </ligand>
</feature>
<dbReference type="Gene3D" id="3.90.170.10">
    <property type="entry name" value="Adenylosuccinate Synthetase, subunit A, domain 3"/>
    <property type="match status" value="1"/>
</dbReference>
<comment type="pathway">
    <text evidence="7">Purine metabolism; AMP biosynthesis via de novo pathway; AMP from IMP: step 1/2.</text>
</comment>
<comment type="subcellular location">
    <subcellularLocation>
        <location evidence="7">Cytoplasm</location>
    </subcellularLocation>
</comment>
<dbReference type="Gene3D" id="3.40.440.10">
    <property type="entry name" value="Adenylosuccinate Synthetase, subunit A, domain 1"/>
    <property type="match status" value="2"/>
</dbReference>
<accession>E8T8W4</accession>
<evidence type="ECO:0000313" key="9">
    <source>
        <dbReference type="Proteomes" id="UP000007471"/>
    </source>
</evidence>
<dbReference type="HAMAP" id="MF_00011">
    <property type="entry name" value="Adenylosucc_synth"/>
    <property type="match status" value="1"/>
</dbReference>
<dbReference type="AlphaFoldDB" id="E8T8W4"/>
<keyword evidence="3 7" id="KW-0547">Nucleotide-binding</keyword>
<feature type="binding site" description="in other chain" evidence="7">
    <location>
        <begin position="105"/>
        <end position="108"/>
    </location>
    <ligand>
        <name>IMP</name>
        <dbReference type="ChEBI" id="CHEBI:58053"/>
        <note>ligand shared between dimeric partners</note>
    </ligand>
</feature>
<keyword evidence="6 7" id="KW-0342">GTP-binding</keyword>
<reference evidence="9" key="1">
    <citation type="submission" date="2011-01" db="EMBL/GenBank/DDBJ databases">
        <title>Complete sequence of chromosome of Mesorhizobium ciceri bv. biserrulae WSM1271.</title>
        <authorList>
            <person name="Lucas S."/>
            <person name="Copeland A."/>
            <person name="Lapidus A."/>
            <person name="Cheng J.-F."/>
            <person name="Goodwin L."/>
            <person name="Pitluck S."/>
            <person name="Teshima H."/>
            <person name="Detter J.C."/>
            <person name="Han C."/>
            <person name="Tapia R."/>
            <person name="Land M."/>
            <person name="Hauser L."/>
            <person name="Kyrpides N."/>
            <person name="Ivanova N."/>
            <person name="Nandasena K."/>
            <person name="Reeve W.G."/>
            <person name="Howieson J.G."/>
            <person name="O'Hara G."/>
            <person name="Tiwari R.P."/>
            <person name="Woyke T."/>
        </authorList>
    </citation>
    <scope>NUCLEOTIDE SEQUENCE [LARGE SCALE GENOMIC DNA]</scope>
    <source>
        <strain evidence="9">HAMBI 2942 / LMG 23838 / WSM1271</strain>
    </source>
</reference>
<keyword evidence="1 7" id="KW-0436">Ligase</keyword>
<keyword evidence="5 7" id="KW-0460">Magnesium</keyword>
<sequence>MLERRYLARDPEHKEFATYAEVRANGTEAAIGSLAVIADLVLDADYADARTLAVSAMAFRGETAPQPERLVDVIIGGQYGSEGKGNICAYLANSYGVLMRIGGPNAGHLVKDPPYKYVQLPSGTGTNKKAAILIGAGSTLWLPQLMLEIMEQGLTPERLSIDPQAMVIDDEDRRIESGALTSIASTKQGVGSATARKIVNRGNVPVFGPPVKLARDVPQLAKFVRDVRAELDRHFAAGTRVLLEGTQGTLLSIHHGFWPSVTSRETSAAGCLSDAGIAPSRVNRVILVLRTYPIRVGGTSGWMGREIDMEVVAERSGIPIEEFLRVEKGTISGNKRRMAEFDWAQLRRSAVLNGATDVAVTFADYLGIDNRNATSFDELNENTRTFIARVERVAGAPVTLVSKEFALDGVLEKGSEHD</sequence>
<dbReference type="InterPro" id="IPR042111">
    <property type="entry name" value="Adenylosuccinate_synth_dom3"/>
</dbReference>
<feature type="binding site" evidence="7">
    <location>
        <begin position="107"/>
        <end position="109"/>
    </location>
    <ligand>
        <name>GTP</name>
        <dbReference type="ChEBI" id="CHEBI:37565"/>
    </ligand>
</feature>
<evidence type="ECO:0000256" key="5">
    <source>
        <dbReference type="ARBA" id="ARBA00022842"/>
    </source>
</evidence>
<dbReference type="InterPro" id="IPR027417">
    <property type="entry name" value="P-loop_NTPase"/>
</dbReference>
<feature type="binding site" description="in other chain" evidence="7">
    <location>
        <position position="247"/>
    </location>
    <ligand>
        <name>IMP</name>
        <dbReference type="ChEBI" id="CHEBI:58053"/>
        <note>ligand shared between dimeric partners</note>
    </ligand>
</feature>
<evidence type="ECO:0000256" key="7">
    <source>
        <dbReference type="HAMAP-Rule" id="MF_00011"/>
    </source>
</evidence>
<keyword evidence="7" id="KW-0963">Cytoplasm</keyword>
<evidence type="ECO:0000256" key="3">
    <source>
        <dbReference type="ARBA" id="ARBA00022741"/>
    </source>
</evidence>
<dbReference type="Gene3D" id="1.10.300.10">
    <property type="entry name" value="Adenylosuccinate Synthetase, subunit A, domain 2"/>
    <property type="match status" value="1"/>
</dbReference>
<comment type="subunit">
    <text evidence="7">Homodimer.</text>
</comment>
<dbReference type="InterPro" id="IPR042109">
    <property type="entry name" value="Adenylosuccinate_synth_dom1"/>
</dbReference>
<dbReference type="PATRIC" id="fig|765698.3.peg.4386"/>
<dbReference type="GO" id="GO:0005525">
    <property type="term" value="F:GTP binding"/>
    <property type="evidence" value="ECO:0007669"/>
    <property type="project" value="UniProtKB-UniRule"/>
</dbReference>
<protein>
    <recommendedName>
        <fullName evidence="7">Adenylosuccinate synthetase</fullName>
        <shortName evidence="7">AMPSase</shortName>
        <shortName evidence="7">AdSS</shortName>
        <ecNumber evidence="7">6.3.4.4</ecNumber>
    </recommendedName>
    <alternativeName>
        <fullName evidence="7">IMP--aspartate ligase</fullName>
    </alternativeName>
</protein>
<dbReference type="Proteomes" id="UP000007471">
    <property type="component" value="Chromosome"/>
</dbReference>
<feature type="binding site" evidence="7">
    <location>
        <position position="336"/>
    </location>
    <ligand>
        <name>GTP</name>
        <dbReference type="ChEBI" id="CHEBI:37565"/>
    </ligand>
</feature>
<dbReference type="InterPro" id="IPR001114">
    <property type="entry name" value="Adenylosuccinate_synthetase"/>
</dbReference>
<dbReference type="SUPFAM" id="SSF52540">
    <property type="entry name" value="P-loop containing nucleoside triphosphate hydrolases"/>
    <property type="match status" value="1"/>
</dbReference>
<feature type="binding site" evidence="7">
    <location>
        <begin position="362"/>
        <end position="364"/>
    </location>
    <ligand>
        <name>GTP</name>
        <dbReference type="ChEBI" id="CHEBI:37565"/>
    </ligand>
</feature>
<dbReference type="SMART" id="SM00788">
    <property type="entry name" value="Adenylsucc_synt"/>
    <property type="match status" value="1"/>
</dbReference>
<dbReference type="GO" id="GO:0004019">
    <property type="term" value="F:adenylosuccinate synthase activity"/>
    <property type="evidence" value="ECO:0007669"/>
    <property type="project" value="UniProtKB-UniRule"/>
</dbReference>
<comment type="caution">
    <text evidence="7">Lacks conserved residue(s) required for the propagation of feature annotation.</text>
</comment>
<dbReference type="GO" id="GO:0000287">
    <property type="term" value="F:magnesium ion binding"/>
    <property type="evidence" value="ECO:0007669"/>
    <property type="project" value="UniProtKB-UniRule"/>
</dbReference>
<evidence type="ECO:0000313" key="8">
    <source>
        <dbReference type="EMBL" id="ADV13012.1"/>
    </source>
</evidence>
<keyword evidence="4 7" id="KW-0658">Purine biosynthesis</keyword>
<dbReference type="UniPathway" id="UPA00075">
    <property type="reaction ID" value="UER00335"/>
</dbReference>
<dbReference type="EC" id="6.3.4.4" evidence="7"/>
<dbReference type="PANTHER" id="PTHR11846">
    <property type="entry name" value="ADENYLOSUCCINATE SYNTHETASE"/>
    <property type="match status" value="1"/>
</dbReference>
<gene>
    <name evidence="7" type="primary">purA</name>
    <name evidence="8" type="ordered locus">Mesci_3896</name>
</gene>
<dbReference type="EMBL" id="CP002447">
    <property type="protein sequence ID" value="ADV13012.1"/>
    <property type="molecule type" value="Genomic_DNA"/>
</dbReference>
<feature type="active site" description="Proton donor" evidence="7">
    <location>
        <position position="108"/>
    </location>
</feature>
<dbReference type="STRING" id="765698.Mesci_3896"/>
<evidence type="ECO:0000256" key="6">
    <source>
        <dbReference type="ARBA" id="ARBA00023134"/>
    </source>
</evidence>
<proteinExistence type="inferred from homology"/>
<name>E8T8W4_MESCW</name>
<dbReference type="GO" id="GO:0005737">
    <property type="term" value="C:cytoplasm"/>
    <property type="evidence" value="ECO:0007669"/>
    <property type="project" value="UniProtKB-SubCell"/>
</dbReference>
<dbReference type="HOGENOM" id="CLU_029848_0_0_5"/>
<dbReference type="KEGG" id="mci:Mesci_3896"/>
<evidence type="ECO:0000256" key="4">
    <source>
        <dbReference type="ARBA" id="ARBA00022755"/>
    </source>
</evidence>
<dbReference type="OrthoDB" id="5524039at2"/>
<evidence type="ECO:0000256" key="1">
    <source>
        <dbReference type="ARBA" id="ARBA00022598"/>
    </source>
</evidence>
<keyword evidence="2 7" id="KW-0479">Metal-binding</keyword>